<dbReference type="Proteomes" id="UP000659344">
    <property type="component" value="Unassembled WGS sequence"/>
</dbReference>
<accession>A0ABQ1YMN9</accession>
<evidence type="ECO:0000313" key="2">
    <source>
        <dbReference type="EMBL" id="GGH30929.1"/>
    </source>
</evidence>
<sequence length="378" mass="41377">MELQHTEQTKSGRKRMIRLLSGLFISLLIVFTLLSNTLTALTLPKVIVVETSRGQLIHMFQGSSVLKWMTEVTLTNSTGWKVKSVDVKEGEVVKKGQKLVLYDSTEAEQQILDEQASLQKLKLSMEELQSSYIEAVQSGDEMSIRSAKRVIETSKIDLGVQQRKIQKLQDHLTNNRELVAPFDGIVTQVNATDGLISSNGGADVRISNGSLGFEMLAPAGIADLLEIGEKLDVQVGGKNVKQVEGQIAEIQDTNSIDTGSVGNGTTLNSPMKNILVKVQDESLKGGDRVHMELIKPTSDDAILISNKAIHKDGNGSYIFKIEERSGPLGNTYYVRRTSIIVADSNEQVSAVTQGVFEGEQIIVESSDPLQDGDKVRMH</sequence>
<dbReference type="Gene3D" id="2.40.420.20">
    <property type="match status" value="1"/>
</dbReference>
<organism evidence="2 3">
    <name type="scientific">Paenibacillus segetis</name>
    <dbReference type="NCBI Taxonomy" id="1325360"/>
    <lineage>
        <taxon>Bacteria</taxon>
        <taxon>Bacillati</taxon>
        <taxon>Bacillota</taxon>
        <taxon>Bacilli</taxon>
        <taxon>Bacillales</taxon>
        <taxon>Paenibacillaceae</taxon>
        <taxon>Paenibacillus</taxon>
    </lineage>
</organism>
<dbReference type="EMBL" id="BMFT01000002">
    <property type="protein sequence ID" value="GGH30929.1"/>
    <property type="molecule type" value="Genomic_DNA"/>
</dbReference>
<dbReference type="RefSeq" id="WP_188541082.1">
    <property type="nucleotide sequence ID" value="NZ_BMFT01000002.1"/>
</dbReference>
<keyword evidence="3" id="KW-1185">Reference proteome</keyword>
<gene>
    <name evidence="2" type="ORF">GCM10008013_34340</name>
</gene>
<proteinExistence type="inferred from homology"/>
<name>A0ABQ1YMN9_9BACL</name>
<protein>
    <submittedName>
        <fullName evidence="2">Macrolide ABC transporter</fullName>
    </submittedName>
</protein>
<comment type="caution">
    <text evidence="2">The sequence shown here is derived from an EMBL/GenBank/DDBJ whole genome shotgun (WGS) entry which is preliminary data.</text>
</comment>
<dbReference type="PANTHER" id="PTHR30469">
    <property type="entry name" value="MULTIDRUG RESISTANCE PROTEIN MDTA"/>
    <property type="match status" value="1"/>
</dbReference>
<dbReference type="SUPFAM" id="SSF111369">
    <property type="entry name" value="HlyD-like secretion proteins"/>
    <property type="match status" value="1"/>
</dbReference>
<evidence type="ECO:0000256" key="1">
    <source>
        <dbReference type="ARBA" id="ARBA00009477"/>
    </source>
</evidence>
<dbReference type="InterPro" id="IPR006143">
    <property type="entry name" value="RND_pump_MFP"/>
</dbReference>
<dbReference type="Gene3D" id="2.40.50.100">
    <property type="match status" value="1"/>
</dbReference>
<comment type="similarity">
    <text evidence="1">Belongs to the membrane fusion protein (MFP) (TC 8.A.1) family.</text>
</comment>
<dbReference type="PANTHER" id="PTHR30469:SF15">
    <property type="entry name" value="HLYD FAMILY OF SECRETION PROTEINS"/>
    <property type="match status" value="1"/>
</dbReference>
<reference evidence="3" key="1">
    <citation type="journal article" date="2019" name="Int. J. Syst. Evol. Microbiol.">
        <title>The Global Catalogue of Microorganisms (GCM) 10K type strain sequencing project: providing services to taxonomists for standard genome sequencing and annotation.</title>
        <authorList>
            <consortium name="The Broad Institute Genomics Platform"/>
            <consortium name="The Broad Institute Genome Sequencing Center for Infectious Disease"/>
            <person name="Wu L."/>
            <person name="Ma J."/>
        </authorList>
    </citation>
    <scope>NUCLEOTIDE SEQUENCE [LARGE SCALE GENOMIC DNA]</scope>
    <source>
        <strain evidence="3">CGMCC 1.12769</strain>
    </source>
</reference>
<evidence type="ECO:0000313" key="3">
    <source>
        <dbReference type="Proteomes" id="UP000659344"/>
    </source>
</evidence>
<dbReference type="NCBIfam" id="TIGR01730">
    <property type="entry name" value="RND_mfp"/>
    <property type="match status" value="1"/>
</dbReference>